<accession>A0A1G9JB04</accession>
<gene>
    <name evidence="2" type="ORF">SAMN04488242_1132</name>
</gene>
<feature type="transmembrane region" description="Helical" evidence="1">
    <location>
        <begin position="27"/>
        <end position="49"/>
    </location>
</feature>
<evidence type="ECO:0000313" key="2">
    <source>
        <dbReference type="EMBL" id="SDL34472.1"/>
    </source>
</evidence>
<evidence type="ECO:0000256" key="1">
    <source>
        <dbReference type="SAM" id="Phobius"/>
    </source>
</evidence>
<dbReference type="AlphaFoldDB" id="A0A1G9JB04"/>
<proteinExistence type="predicted"/>
<keyword evidence="3" id="KW-1185">Reference proteome</keyword>
<organism evidence="2 3">
    <name type="scientific">Tessaracoccus oleiagri</name>
    <dbReference type="NCBI Taxonomy" id="686624"/>
    <lineage>
        <taxon>Bacteria</taxon>
        <taxon>Bacillati</taxon>
        <taxon>Actinomycetota</taxon>
        <taxon>Actinomycetes</taxon>
        <taxon>Propionibacteriales</taxon>
        <taxon>Propionibacteriaceae</taxon>
        <taxon>Tessaracoccus</taxon>
    </lineage>
</organism>
<evidence type="ECO:0000313" key="3">
    <source>
        <dbReference type="Proteomes" id="UP000199475"/>
    </source>
</evidence>
<reference evidence="2 3" key="1">
    <citation type="submission" date="2016-10" db="EMBL/GenBank/DDBJ databases">
        <authorList>
            <person name="de Groot N.N."/>
        </authorList>
    </citation>
    <scope>NUCLEOTIDE SEQUENCE [LARGE SCALE GENOMIC DNA]</scope>
    <source>
        <strain evidence="2 3">CGMCC 1.9159</strain>
    </source>
</reference>
<name>A0A1G9JB04_9ACTN</name>
<dbReference type="EMBL" id="FNGP01000002">
    <property type="protein sequence ID" value="SDL34472.1"/>
    <property type="molecule type" value="Genomic_DNA"/>
</dbReference>
<protein>
    <submittedName>
        <fullName evidence="2">Uncharacterized protein</fullName>
    </submittedName>
</protein>
<dbReference type="Proteomes" id="UP000199475">
    <property type="component" value="Unassembled WGS sequence"/>
</dbReference>
<keyword evidence="1" id="KW-1133">Transmembrane helix</keyword>
<sequence length="52" mass="5684">MRSREGLGVLYQPNEEPERGRPHWVRVVALVLVLGMVVMTAGAAVQTLLLGI</sequence>
<dbReference type="STRING" id="686624.SAMN04488242_1132"/>
<keyword evidence="1" id="KW-0472">Membrane</keyword>
<keyword evidence="1" id="KW-0812">Transmembrane</keyword>